<evidence type="ECO:0000256" key="1">
    <source>
        <dbReference type="SAM" id="MobiDB-lite"/>
    </source>
</evidence>
<name>A0AAE0RZ58_9BIVA</name>
<organism evidence="2 3">
    <name type="scientific">Potamilus streckersoni</name>
    <dbReference type="NCBI Taxonomy" id="2493646"/>
    <lineage>
        <taxon>Eukaryota</taxon>
        <taxon>Metazoa</taxon>
        <taxon>Spiralia</taxon>
        <taxon>Lophotrochozoa</taxon>
        <taxon>Mollusca</taxon>
        <taxon>Bivalvia</taxon>
        <taxon>Autobranchia</taxon>
        <taxon>Heteroconchia</taxon>
        <taxon>Palaeoheterodonta</taxon>
        <taxon>Unionida</taxon>
        <taxon>Unionoidea</taxon>
        <taxon>Unionidae</taxon>
        <taxon>Ambleminae</taxon>
        <taxon>Lampsilini</taxon>
        <taxon>Potamilus</taxon>
    </lineage>
</organism>
<proteinExistence type="predicted"/>
<sequence length="93" mass="10141">MESADTTKAHVITSHLGKSKLLILEKIELGARDPTMDVEKNRDDHTPITITAGSHNGTFSGGNIKQTEEGIDEDTAKIYILGLQEAAIDFTKF</sequence>
<feature type="compositionally biased region" description="Polar residues" evidence="1">
    <location>
        <begin position="48"/>
        <end position="64"/>
    </location>
</feature>
<feature type="compositionally biased region" description="Basic and acidic residues" evidence="1">
    <location>
        <begin position="36"/>
        <end position="46"/>
    </location>
</feature>
<gene>
    <name evidence="2" type="ORF">CHS0354_033080</name>
</gene>
<dbReference type="EMBL" id="JAEAOA010001950">
    <property type="protein sequence ID" value="KAK3582154.1"/>
    <property type="molecule type" value="Genomic_DNA"/>
</dbReference>
<reference evidence="2" key="1">
    <citation type="journal article" date="2021" name="Genome Biol. Evol.">
        <title>A High-Quality Reference Genome for a Parasitic Bivalve with Doubly Uniparental Inheritance (Bivalvia: Unionida).</title>
        <authorList>
            <person name="Smith C.H."/>
        </authorList>
    </citation>
    <scope>NUCLEOTIDE SEQUENCE</scope>
    <source>
        <strain evidence="2">CHS0354</strain>
    </source>
</reference>
<reference evidence="2" key="2">
    <citation type="journal article" date="2021" name="Genome Biol. Evol.">
        <title>Developing a high-quality reference genome for a parasitic bivalve with doubly uniparental inheritance (Bivalvia: Unionida).</title>
        <authorList>
            <person name="Smith C.H."/>
        </authorList>
    </citation>
    <scope>NUCLEOTIDE SEQUENCE</scope>
    <source>
        <strain evidence="2">CHS0354</strain>
        <tissue evidence="2">Mantle</tissue>
    </source>
</reference>
<evidence type="ECO:0000313" key="3">
    <source>
        <dbReference type="Proteomes" id="UP001195483"/>
    </source>
</evidence>
<evidence type="ECO:0000313" key="2">
    <source>
        <dbReference type="EMBL" id="KAK3582154.1"/>
    </source>
</evidence>
<feature type="region of interest" description="Disordered" evidence="1">
    <location>
        <begin position="36"/>
        <end position="64"/>
    </location>
</feature>
<dbReference type="Proteomes" id="UP001195483">
    <property type="component" value="Unassembled WGS sequence"/>
</dbReference>
<dbReference type="AlphaFoldDB" id="A0AAE0RZ58"/>
<accession>A0AAE0RZ58</accession>
<keyword evidence="3" id="KW-1185">Reference proteome</keyword>
<comment type="caution">
    <text evidence="2">The sequence shown here is derived from an EMBL/GenBank/DDBJ whole genome shotgun (WGS) entry which is preliminary data.</text>
</comment>
<protein>
    <submittedName>
        <fullName evidence="2">Uncharacterized protein</fullName>
    </submittedName>
</protein>
<reference evidence="2" key="3">
    <citation type="submission" date="2023-05" db="EMBL/GenBank/DDBJ databases">
        <authorList>
            <person name="Smith C.H."/>
        </authorList>
    </citation>
    <scope>NUCLEOTIDE SEQUENCE</scope>
    <source>
        <strain evidence="2">CHS0354</strain>
        <tissue evidence="2">Mantle</tissue>
    </source>
</reference>